<gene>
    <name evidence="1" type="ORF">CGOC_LOCUS3111</name>
</gene>
<dbReference type="Proteomes" id="UP000271889">
    <property type="component" value="Unassembled WGS sequence"/>
</dbReference>
<sequence>MCSDRLYTGDEVRWKESVVEAYWNFLITFQFPKHDNPPSLTCPDCNNTELTGFGMNGSEYFVRSLHMKHHMLLARGQVTSVDDWFCDVNWGNCNTLVPKAMLRLAEDQ</sequence>
<proteinExistence type="predicted"/>
<name>A0A3P6RLF8_CYLGO</name>
<evidence type="ECO:0000313" key="2">
    <source>
        <dbReference type="Proteomes" id="UP000271889"/>
    </source>
</evidence>
<evidence type="ECO:0000313" key="1">
    <source>
        <dbReference type="EMBL" id="VDK54805.1"/>
    </source>
</evidence>
<reference evidence="1 2" key="1">
    <citation type="submission" date="2018-11" db="EMBL/GenBank/DDBJ databases">
        <authorList>
            <consortium name="Pathogen Informatics"/>
        </authorList>
    </citation>
    <scope>NUCLEOTIDE SEQUENCE [LARGE SCALE GENOMIC DNA]</scope>
</reference>
<accession>A0A3P6RLF8</accession>
<dbReference type="EMBL" id="UYRV01007621">
    <property type="protein sequence ID" value="VDK54805.1"/>
    <property type="molecule type" value="Genomic_DNA"/>
</dbReference>
<protein>
    <submittedName>
        <fullName evidence="1">Uncharacterized protein</fullName>
    </submittedName>
</protein>
<organism evidence="1 2">
    <name type="scientific">Cylicostephanus goldi</name>
    <name type="common">Nematode worm</name>
    <dbReference type="NCBI Taxonomy" id="71465"/>
    <lineage>
        <taxon>Eukaryota</taxon>
        <taxon>Metazoa</taxon>
        <taxon>Ecdysozoa</taxon>
        <taxon>Nematoda</taxon>
        <taxon>Chromadorea</taxon>
        <taxon>Rhabditida</taxon>
        <taxon>Rhabditina</taxon>
        <taxon>Rhabditomorpha</taxon>
        <taxon>Strongyloidea</taxon>
        <taxon>Strongylidae</taxon>
        <taxon>Cylicostephanus</taxon>
    </lineage>
</organism>
<keyword evidence="2" id="KW-1185">Reference proteome</keyword>
<dbReference type="AlphaFoldDB" id="A0A3P6RLF8"/>